<evidence type="ECO:0000313" key="8">
    <source>
        <dbReference type="EMBL" id="ACV67577.1"/>
    </source>
</evidence>
<protein>
    <recommendedName>
        <fullName evidence="10">Permease</fullName>
    </recommendedName>
</protein>
<evidence type="ECO:0000256" key="4">
    <source>
        <dbReference type="ARBA" id="ARBA00022692"/>
    </source>
</evidence>
<evidence type="ECO:0000313" key="9">
    <source>
        <dbReference type="Proteomes" id="UP000001052"/>
    </source>
</evidence>
<dbReference type="InterPro" id="IPR052923">
    <property type="entry name" value="UPF0718"/>
</dbReference>
<reference evidence="9" key="1">
    <citation type="submission" date="2009-09" db="EMBL/GenBank/DDBJ databases">
        <title>The complete chromosome of Desulfohalobium retbaense DSM 5692.</title>
        <authorList>
            <consortium name="US DOE Joint Genome Institute (JGI-PGF)"/>
            <person name="Lucas S."/>
            <person name="Copeland A."/>
            <person name="Lapidus A."/>
            <person name="Glavina del Rio T."/>
            <person name="Dalin E."/>
            <person name="Tice H."/>
            <person name="Bruce D."/>
            <person name="Goodwin L."/>
            <person name="Pitluck S."/>
            <person name="Kyrpides N."/>
            <person name="Mavromatis K."/>
            <person name="Ivanova N."/>
            <person name="Mikhailova N."/>
            <person name="Munk A.C."/>
            <person name="Brettin T."/>
            <person name="Detter J.C."/>
            <person name="Han C."/>
            <person name="Tapia R."/>
            <person name="Larimer F."/>
            <person name="Land M."/>
            <person name="Hauser L."/>
            <person name="Markowitz V."/>
            <person name="Cheng J.-F."/>
            <person name="Hugenholtz P."/>
            <person name="Woyke T."/>
            <person name="Wu D."/>
            <person name="Spring S."/>
            <person name="Klenk H.-P."/>
            <person name="Eisen J.A."/>
        </authorList>
    </citation>
    <scope>NUCLEOTIDE SEQUENCE [LARGE SCALE GENOMIC DNA]</scope>
    <source>
        <strain evidence="9">DSM 5692</strain>
    </source>
</reference>
<dbReference type="Proteomes" id="UP000001052">
    <property type="component" value="Chromosome"/>
</dbReference>
<gene>
    <name evidence="8" type="ordered locus">Dret_0275</name>
</gene>
<sequence>MRNTVLGMAVAVVVFAALALSRGGWPLLMHGLVLGGTMAVQVLPLLIAAFAVAGLITVLISQDQVSRWLGRESGLKGILLAALAGALVPGGPYVYFPLAATFLLAGAELGTVVAFVTAKNLWTLSRLPMEMALLNPEITLIRYAVTFVFPPLLGVLANALFAKRTPAIRDGIRQLQHAGDSDSQSP</sequence>
<dbReference type="HOGENOM" id="CLU_101297_1_0_7"/>
<dbReference type="KEGG" id="drt:Dret_0275"/>
<feature type="transmembrane region" description="Helical" evidence="7">
    <location>
        <begin position="43"/>
        <end position="61"/>
    </location>
</feature>
<organism evidence="8 9">
    <name type="scientific">Desulfohalobium retbaense (strain ATCC 49708 / DSM 5692 / JCM 16813 / HR100)</name>
    <dbReference type="NCBI Taxonomy" id="485915"/>
    <lineage>
        <taxon>Bacteria</taxon>
        <taxon>Pseudomonadati</taxon>
        <taxon>Thermodesulfobacteriota</taxon>
        <taxon>Desulfovibrionia</taxon>
        <taxon>Desulfovibrionales</taxon>
        <taxon>Desulfohalobiaceae</taxon>
        <taxon>Desulfohalobium</taxon>
    </lineage>
</organism>
<dbReference type="GO" id="GO:0005886">
    <property type="term" value="C:plasma membrane"/>
    <property type="evidence" value="ECO:0007669"/>
    <property type="project" value="UniProtKB-SubCell"/>
</dbReference>
<keyword evidence="4 7" id="KW-0812">Transmembrane</keyword>
<evidence type="ECO:0000256" key="1">
    <source>
        <dbReference type="ARBA" id="ARBA00004651"/>
    </source>
</evidence>
<dbReference type="PANTHER" id="PTHR34184:SF4">
    <property type="entry name" value="UPF0718 PROTEIN YCGR"/>
    <property type="match status" value="1"/>
</dbReference>
<name>C8WZV2_DESRD</name>
<dbReference type="RefSeq" id="WP_015750736.1">
    <property type="nucleotide sequence ID" value="NC_013223.1"/>
</dbReference>
<evidence type="ECO:0008006" key="10">
    <source>
        <dbReference type="Google" id="ProtNLM"/>
    </source>
</evidence>
<comment type="subcellular location">
    <subcellularLocation>
        <location evidence="1">Cell membrane</location>
        <topology evidence="1">Multi-pass membrane protein</topology>
    </subcellularLocation>
</comment>
<proteinExistence type="inferred from homology"/>
<evidence type="ECO:0000256" key="5">
    <source>
        <dbReference type="ARBA" id="ARBA00022989"/>
    </source>
</evidence>
<dbReference type="InterPro" id="IPR005524">
    <property type="entry name" value="DUF318"/>
</dbReference>
<dbReference type="AlphaFoldDB" id="C8WZV2"/>
<comment type="similarity">
    <text evidence="2">Belongs to the UPF0718 family.</text>
</comment>
<keyword evidence="3" id="KW-1003">Cell membrane</keyword>
<dbReference type="PANTHER" id="PTHR34184">
    <property type="entry name" value="UPF0718 PROTEIN YCGR"/>
    <property type="match status" value="1"/>
</dbReference>
<dbReference type="STRING" id="485915.Dret_0275"/>
<dbReference type="OrthoDB" id="9810876at2"/>
<keyword evidence="6 7" id="KW-0472">Membrane</keyword>
<dbReference type="EMBL" id="CP001734">
    <property type="protein sequence ID" value="ACV67577.1"/>
    <property type="molecule type" value="Genomic_DNA"/>
</dbReference>
<dbReference type="Pfam" id="PF03773">
    <property type="entry name" value="ArsP_1"/>
    <property type="match status" value="1"/>
</dbReference>
<dbReference type="eggNOG" id="COG0701">
    <property type="taxonomic scope" value="Bacteria"/>
</dbReference>
<evidence type="ECO:0000256" key="7">
    <source>
        <dbReference type="SAM" id="Phobius"/>
    </source>
</evidence>
<reference evidence="8 9" key="2">
    <citation type="journal article" date="2010" name="Stand. Genomic Sci.">
        <title>Complete genome sequence of Desulfohalobium retbaense type strain (HR(100)).</title>
        <authorList>
            <person name="Spring S."/>
            <person name="Nolan M."/>
            <person name="Lapidus A."/>
            <person name="Glavina Del Rio T."/>
            <person name="Copeland A."/>
            <person name="Tice H."/>
            <person name="Cheng J.F."/>
            <person name="Lucas S."/>
            <person name="Land M."/>
            <person name="Chen F."/>
            <person name="Bruce D."/>
            <person name="Goodwin L."/>
            <person name="Pitluck S."/>
            <person name="Ivanova N."/>
            <person name="Mavromatis K."/>
            <person name="Mikhailova N."/>
            <person name="Pati A."/>
            <person name="Chen A."/>
            <person name="Palaniappan K."/>
            <person name="Hauser L."/>
            <person name="Chang Y.J."/>
            <person name="Jeffries C.D."/>
            <person name="Munk C."/>
            <person name="Kiss H."/>
            <person name="Chain P."/>
            <person name="Han C."/>
            <person name="Brettin T."/>
            <person name="Detter J.C."/>
            <person name="Schuler E."/>
            <person name="Goker M."/>
            <person name="Rohde M."/>
            <person name="Bristow J."/>
            <person name="Eisen J.A."/>
            <person name="Markowitz V."/>
            <person name="Hugenholtz P."/>
            <person name="Kyrpides N.C."/>
            <person name="Klenk H.P."/>
        </authorList>
    </citation>
    <scope>NUCLEOTIDE SEQUENCE [LARGE SCALE GENOMIC DNA]</scope>
    <source>
        <strain evidence="8 9">DSM 5692</strain>
    </source>
</reference>
<evidence type="ECO:0000256" key="2">
    <source>
        <dbReference type="ARBA" id="ARBA00006386"/>
    </source>
</evidence>
<evidence type="ECO:0000256" key="3">
    <source>
        <dbReference type="ARBA" id="ARBA00022475"/>
    </source>
</evidence>
<keyword evidence="9" id="KW-1185">Reference proteome</keyword>
<accession>C8WZV2</accession>
<evidence type="ECO:0000256" key="6">
    <source>
        <dbReference type="ARBA" id="ARBA00023136"/>
    </source>
</evidence>
<keyword evidence="5 7" id="KW-1133">Transmembrane helix</keyword>
<feature type="transmembrane region" description="Helical" evidence="7">
    <location>
        <begin position="73"/>
        <end position="96"/>
    </location>
</feature>
<feature type="transmembrane region" description="Helical" evidence="7">
    <location>
        <begin position="143"/>
        <end position="161"/>
    </location>
</feature>